<feature type="transmembrane region" description="Helical" evidence="9">
    <location>
        <begin position="55"/>
        <end position="75"/>
    </location>
</feature>
<sequence>MISSNLVVVLAFGAVVPFVYTMTGKLRLPGPVLEMLAGILIGPAALGWARPDELVNTLGTLGLSFLLFLAGFEVDVRRFRTRIGPKVMMSLLISMLLSAATMVTMDARIGQGSLLVGIALLATSLGVVVPVLADAAVARQPVGVITVSCASAGEVAAVVAFSLGVAGSPTPLIGRLLLLGLLLTLVGGVGTVLAGARHASRIVFLIQRLADTSAQIRIRLTVLVVTGIAFAAARLGFESILGAFLAGVLVRTVDPEPQRAHPLYRIKIEAIAFGLLVPVYFIRSGMALDVEGLTQQPATLAEMALFLAALLAVRGLPVVVFWQELSKTQLLASALLQATSLPFLLTAAQVGLQMGLLSRSTSTAIAGAGMLSVLTFPPIALRLLALPQSGPRRRRLRRRPGSADQNRPP</sequence>
<dbReference type="Proteomes" id="UP000192335">
    <property type="component" value="Unassembled WGS sequence"/>
</dbReference>
<feature type="transmembrane region" description="Helical" evidence="9">
    <location>
        <begin position="239"/>
        <end position="254"/>
    </location>
</feature>
<dbReference type="AlphaFoldDB" id="A0A8E2IVZ4"/>
<feature type="transmembrane region" description="Helical" evidence="9">
    <location>
        <begin position="303"/>
        <end position="322"/>
    </location>
</feature>
<evidence type="ECO:0000259" key="10">
    <source>
        <dbReference type="Pfam" id="PF00999"/>
    </source>
</evidence>
<proteinExistence type="inferred from homology"/>
<keyword evidence="3" id="KW-0813">Transport</keyword>
<dbReference type="RefSeq" id="WP_075545905.1">
    <property type="nucleotide sequence ID" value="NZ_LWCM01000072.1"/>
</dbReference>
<comment type="subcellular location">
    <subcellularLocation>
        <location evidence="1">Membrane</location>
        <topology evidence="1">Multi-pass membrane protein</topology>
    </subcellularLocation>
</comment>
<comment type="caution">
    <text evidence="11">The sequence shown here is derived from an EMBL/GenBank/DDBJ whole genome shotgun (WGS) entry which is preliminary data.</text>
</comment>
<evidence type="ECO:0000256" key="6">
    <source>
        <dbReference type="ARBA" id="ARBA00022989"/>
    </source>
</evidence>
<dbReference type="InterPro" id="IPR038770">
    <property type="entry name" value="Na+/solute_symporter_sf"/>
</dbReference>
<dbReference type="OrthoDB" id="9793589at2"/>
<feature type="transmembrane region" description="Helical" evidence="9">
    <location>
        <begin position="111"/>
        <end position="132"/>
    </location>
</feature>
<keyword evidence="8 9" id="KW-0472">Membrane</keyword>
<dbReference type="PANTHER" id="PTHR43562">
    <property type="entry name" value="NAPA-TYPE SODIUM/HYDROGEN ANTIPORTER"/>
    <property type="match status" value="1"/>
</dbReference>
<gene>
    <name evidence="11" type="ORF">B4U45_22540</name>
</gene>
<organism evidence="11 12">
    <name type="scientific">Mycobacterium persicum</name>
    <dbReference type="NCBI Taxonomy" id="1487726"/>
    <lineage>
        <taxon>Bacteria</taxon>
        <taxon>Bacillati</taxon>
        <taxon>Actinomycetota</taxon>
        <taxon>Actinomycetes</taxon>
        <taxon>Mycobacteriales</taxon>
        <taxon>Mycobacteriaceae</taxon>
        <taxon>Mycobacterium</taxon>
    </lineage>
</organism>
<evidence type="ECO:0000256" key="7">
    <source>
        <dbReference type="ARBA" id="ARBA00023065"/>
    </source>
</evidence>
<evidence type="ECO:0000256" key="3">
    <source>
        <dbReference type="ARBA" id="ARBA00022448"/>
    </source>
</evidence>
<dbReference type="Gene3D" id="1.20.1530.20">
    <property type="match status" value="1"/>
</dbReference>
<feature type="transmembrane region" description="Helical" evidence="9">
    <location>
        <begin position="334"/>
        <end position="352"/>
    </location>
</feature>
<comment type="similarity">
    <text evidence="2">Belongs to the monovalent cation:proton antiporter 2 (CPA2) transporter (TC 2.A.37) family.</text>
</comment>
<feature type="transmembrane region" description="Helical" evidence="9">
    <location>
        <begin position="172"/>
        <end position="195"/>
    </location>
</feature>
<dbReference type="GO" id="GO:0016020">
    <property type="term" value="C:membrane"/>
    <property type="evidence" value="ECO:0007669"/>
    <property type="project" value="UniProtKB-SubCell"/>
</dbReference>
<dbReference type="PANTHER" id="PTHR43562:SF1">
    <property type="entry name" value="NA(+)_H(+) ANTIPORTER YJBQ-RELATED"/>
    <property type="match status" value="1"/>
</dbReference>
<feature type="transmembrane region" description="Helical" evidence="9">
    <location>
        <begin position="144"/>
        <end position="166"/>
    </location>
</feature>
<keyword evidence="5 9" id="KW-0812">Transmembrane</keyword>
<dbReference type="EMBL" id="MWQA01000001">
    <property type="protein sequence ID" value="ORC08954.1"/>
    <property type="molecule type" value="Genomic_DNA"/>
</dbReference>
<feature type="transmembrane region" description="Helical" evidence="9">
    <location>
        <begin position="87"/>
        <end position="105"/>
    </location>
</feature>
<feature type="transmembrane region" description="Helical" evidence="9">
    <location>
        <begin position="6"/>
        <end position="23"/>
    </location>
</feature>
<keyword evidence="6 9" id="KW-1133">Transmembrane helix</keyword>
<accession>A0A8E2IVZ4</accession>
<dbReference type="Pfam" id="PF00999">
    <property type="entry name" value="Na_H_Exchanger"/>
    <property type="match status" value="1"/>
</dbReference>
<protein>
    <recommendedName>
        <fullName evidence="10">Cation/H+ exchanger transmembrane domain-containing protein</fullName>
    </recommendedName>
</protein>
<keyword evidence="4" id="KW-0050">Antiport</keyword>
<dbReference type="InterPro" id="IPR006153">
    <property type="entry name" value="Cation/H_exchanger_TM"/>
</dbReference>
<keyword evidence="7" id="KW-0406">Ion transport</keyword>
<evidence type="ECO:0000256" key="8">
    <source>
        <dbReference type="ARBA" id="ARBA00023136"/>
    </source>
</evidence>
<feature type="domain" description="Cation/H+ exchanger transmembrane" evidence="10">
    <location>
        <begin position="18"/>
        <end position="379"/>
    </location>
</feature>
<dbReference type="GeneID" id="66600177"/>
<feature type="transmembrane region" description="Helical" evidence="9">
    <location>
        <begin position="30"/>
        <end position="49"/>
    </location>
</feature>
<feature type="transmembrane region" description="Helical" evidence="9">
    <location>
        <begin position="266"/>
        <end position="283"/>
    </location>
</feature>
<evidence type="ECO:0000256" key="1">
    <source>
        <dbReference type="ARBA" id="ARBA00004141"/>
    </source>
</evidence>
<dbReference type="GO" id="GO:1902600">
    <property type="term" value="P:proton transmembrane transport"/>
    <property type="evidence" value="ECO:0007669"/>
    <property type="project" value="InterPro"/>
</dbReference>
<reference evidence="11 12" key="1">
    <citation type="submission" date="2017-02" db="EMBL/GenBank/DDBJ databases">
        <title>Mycobacterium kansasii genomes.</title>
        <authorList>
            <person name="Borowka P."/>
            <person name="Strapagiel D."/>
            <person name="Marciniak B."/>
            <person name="Lach J."/>
            <person name="Bakula Z."/>
            <person name="Van Ingen J."/>
            <person name="Safianowska A."/>
            <person name="Brzostek A."/>
            <person name="Dziadek J."/>
            <person name="Jagielski T."/>
        </authorList>
    </citation>
    <scope>NUCLEOTIDE SEQUENCE [LARGE SCALE GENOMIC DNA]</scope>
    <source>
        <strain evidence="11 12">12MK</strain>
    </source>
</reference>
<feature type="transmembrane region" description="Helical" evidence="9">
    <location>
        <begin position="364"/>
        <end position="385"/>
    </location>
</feature>
<evidence type="ECO:0000256" key="4">
    <source>
        <dbReference type="ARBA" id="ARBA00022449"/>
    </source>
</evidence>
<evidence type="ECO:0000256" key="5">
    <source>
        <dbReference type="ARBA" id="ARBA00022692"/>
    </source>
</evidence>
<evidence type="ECO:0000313" key="12">
    <source>
        <dbReference type="Proteomes" id="UP000192335"/>
    </source>
</evidence>
<evidence type="ECO:0000256" key="2">
    <source>
        <dbReference type="ARBA" id="ARBA00005551"/>
    </source>
</evidence>
<name>A0A8E2IVZ4_9MYCO</name>
<evidence type="ECO:0000256" key="9">
    <source>
        <dbReference type="SAM" id="Phobius"/>
    </source>
</evidence>
<dbReference type="GO" id="GO:0015297">
    <property type="term" value="F:antiporter activity"/>
    <property type="evidence" value="ECO:0007669"/>
    <property type="project" value="UniProtKB-KW"/>
</dbReference>
<evidence type="ECO:0000313" key="11">
    <source>
        <dbReference type="EMBL" id="ORC08954.1"/>
    </source>
</evidence>